<dbReference type="Proteomes" id="UP000730481">
    <property type="component" value="Unassembled WGS sequence"/>
</dbReference>
<dbReference type="EMBL" id="PVQB02000082">
    <property type="protein sequence ID" value="KAF4343710.1"/>
    <property type="molecule type" value="Genomic_DNA"/>
</dbReference>
<keyword evidence="2" id="KW-1185">Reference proteome</keyword>
<sequence>MPLTVEEARELSRNTVTAVSLGKLHLMDHKAFDGYMAHRNFKKFVFEIVGLGSSFPPHLRFAMVKLWAYEASRSL</sequence>
<evidence type="ECO:0000313" key="2">
    <source>
        <dbReference type="Proteomes" id="UP000730481"/>
    </source>
</evidence>
<comment type="caution">
    <text evidence="1">The sequence shown here is derived from an EMBL/GenBank/DDBJ whole genome shotgun (WGS) entry which is preliminary data.</text>
</comment>
<organism evidence="1 2">
    <name type="scientific">Fusarium beomiforme</name>
    <dbReference type="NCBI Taxonomy" id="44412"/>
    <lineage>
        <taxon>Eukaryota</taxon>
        <taxon>Fungi</taxon>
        <taxon>Dikarya</taxon>
        <taxon>Ascomycota</taxon>
        <taxon>Pezizomycotina</taxon>
        <taxon>Sordariomycetes</taxon>
        <taxon>Hypocreomycetidae</taxon>
        <taxon>Hypocreales</taxon>
        <taxon>Nectriaceae</taxon>
        <taxon>Fusarium</taxon>
        <taxon>Fusarium burgessii species complex</taxon>
    </lineage>
</organism>
<reference evidence="1" key="1">
    <citation type="journal article" date="2017" name="Mycologia">
        <title>Fusarium algeriense, sp. nov., a novel toxigenic crown rot pathogen of durum wheat from Algeria is nested in the Fusarium burgessii species complex.</title>
        <authorList>
            <person name="Laraba I."/>
            <person name="Keddad A."/>
            <person name="Boureghda H."/>
            <person name="Abdallah N."/>
            <person name="Vaughan M.M."/>
            <person name="Proctor R.H."/>
            <person name="Busman M."/>
            <person name="O'Donnell K."/>
        </authorList>
    </citation>
    <scope>NUCLEOTIDE SEQUENCE</scope>
    <source>
        <strain evidence="1">NRRL 25174</strain>
    </source>
</reference>
<protein>
    <submittedName>
        <fullName evidence="1">Uncharacterized protein</fullName>
    </submittedName>
</protein>
<dbReference type="AlphaFoldDB" id="A0A9P5ARN4"/>
<gene>
    <name evidence="1" type="ORF">FBEOM_2297</name>
</gene>
<proteinExistence type="predicted"/>
<accession>A0A9P5ARN4</accession>
<evidence type="ECO:0000313" key="1">
    <source>
        <dbReference type="EMBL" id="KAF4343710.1"/>
    </source>
</evidence>
<reference evidence="1" key="2">
    <citation type="submission" date="2020-02" db="EMBL/GenBank/DDBJ databases">
        <title>Identification and distribution of gene clusters putatively required for synthesis of sphingolipid metabolism inhibitors in phylogenetically diverse species of the filamentous fungus Fusarium.</title>
        <authorList>
            <person name="Kim H.-S."/>
            <person name="Busman M."/>
            <person name="Brown D.W."/>
            <person name="Divon H."/>
            <person name="Uhlig S."/>
            <person name="Proctor R.H."/>
        </authorList>
    </citation>
    <scope>NUCLEOTIDE SEQUENCE</scope>
    <source>
        <strain evidence="1">NRRL 25174</strain>
    </source>
</reference>
<name>A0A9P5ARN4_9HYPO</name>